<dbReference type="InterPro" id="IPR012340">
    <property type="entry name" value="NA-bd_OB-fold"/>
</dbReference>
<dbReference type="AlphaFoldDB" id="A0A7K0DFM3"/>
<dbReference type="Proteomes" id="UP000431401">
    <property type="component" value="Unassembled WGS sequence"/>
</dbReference>
<gene>
    <name evidence="1" type="ORF">NRB56_01380</name>
</gene>
<dbReference type="SUPFAM" id="SSF50249">
    <property type="entry name" value="Nucleic acid-binding proteins"/>
    <property type="match status" value="1"/>
</dbReference>
<proteinExistence type="predicted"/>
<name>A0A7K0DFM3_9NOCA</name>
<accession>A0A7K0DFM3</accession>
<organism evidence="1 2">
    <name type="scientific">Nocardia aurantia</name>
    <dbReference type="NCBI Taxonomy" id="2585199"/>
    <lineage>
        <taxon>Bacteria</taxon>
        <taxon>Bacillati</taxon>
        <taxon>Actinomycetota</taxon>
        <taxon>Actinomycetes</taxon>
        <taxon>Mycobacteriales</taxon>
        <taxon>Nocardiaceae</taxon>
        <taxon>Nocardia</taxon>
    </lineage>
</organism>
<keyword evidence="2" id="KW-1185">Reference proteome</keyword>
<evidence type="ECO:0008006" key="3">
    <source>
        <dbReference type="Google" id="ProtNLM"/>
    </source>
</evidence>
<dbReference type="Gene3D" id="2.40.50.140">
    <property type="entry name" value="Nucleic acid-binding proteins"/>
    <property type="match status" value="1"/>
</dbReference>
<evidence type="ECO:0000313" key="2">
    <source>
        <dbReference type="Proteomes" id="UP000431401"/>
    </source>
</evidence>
<dbReference type="EMBL" id="WEGI01000001">
    <property type="protein sequence ID" value="MQY24590.1"/>
    <property type="molecule type" value="Genomic_DNA"/>
</dbReference>
<comment type="caution">
    <text evidence="1">The sequence shown here is derived from an EMBL/GenBank/DDBJ whole genome shotgun (WGS) entry which is preliminary data.</text>
</comment>
<sequence>MERATVYRWNIRNGTGVLTRPDGSLAWFHLSTVDKGDVLALREGDRVDAEIENVPQGDYECRAVSVRRHVE</sequence>
<protein>
    <recommendedName>
        <fullName evidence="3">Cold-shock protein</fullName>
    </recommendedName>
</protein>
<evidence type="ECO:0000313" key="1">
    <source>
        <dbReference type="EMBL" id="MQY24590.1"/>
    </source>
</evidence>
<reference evidence="1 2" key="1">
    <citation type="submission" date="2019-10" db="EMBL/GenBank/DDBJ databases">
        <title>Nocardia macrotermitis sp. nov. and Nocardia aurantia sp. nov., isolated from the gut of fungus growing-termite Macrotermes natalensis.</title>
        <authorList>
            <person name="Benndorf R."/>
            <person name="Schwitalla J."/>
            <person name="Martin K."/>
            <person name="De Beer W."/>
            <person name="Kaster A.-K."/>
            <person name="Vollmers J."/>
            <person name="Poulsen M."/>
            <person name="Beemelmanns C."/>
        </authorList>
    </citation>
    <scope>NUCLEOTIDE SEQUENCE [LARGE SCALE GENOMIC DNA]</scope>
    <source>
        <strain evidence="1 2">RB56</strain>
    </source>
</reference>